<protein>
    <submittedName>
        <fullName evidence="2">Uncharacterized protein</fullName>
    </submittedName>
</protein>
<dbReference type="OrthoDB" id="1418911at2"/>
<feature type="transmembrane region" description="Helical" evidence="1">
    <location>
        <begin position="43"/>
        <end position="64"/>
    </location>
</feature>
<feature type="transmembrane region" description="Helical" evidence="1">
    <location>
        <begin position="156"/>
        <end position="178"/>
    </location>
</feature>
<name>A0A1G7SER5_9SPHI</name>
<dbReference type="RefSeq" id="WP_090498237.1">
    <property type="nucleotide sequence ID" value="NZ_FNCH01000004.1"/>
</dbReference>
<evidence type="ECO:0000256" key="1">
    <source>
        <dbReference type="SAM" id="Phobius"/>
    </source>
</evidence>
<organism evidence="2 3">
    <name type="scientific">Pedobacter terrae</name>
    <dbReference type="NCBI Taxonomy" id="405671"/>
    <lineage>
        <taxon>Bacteria</taxon>
        <taxon>Pseudomonadati</taxon>
        <taxon>Bacteroidota</taxon>
        <taxon>Sphingobacteriia</taxon>
        <taxon>Sphingobacteriales</taxon>
        <taxon>Sphingobacteriaceae</taxon>
        <taxon>Pedobacter</taxon>
    </lineage>
</organism>
<dbReference type="STRING" id="405671.SAMN05421827_104132"/>
<dbReference type="Proteomes" id="UP000199643">
    <property type="component" value="Unassembled WGS sequence"/>
</dbReference>
<keyword evidence="3" id="KW-1185">Reference proteome</keyword>
<evidence type="ECO:0000313" key="2">
    <source>
        <dbReference type="EMBL" id="SDG20909.1"/>
    </source>
</evidence>
<reference evidence="3" key="1">
    <citation type="submission" date="2016-10" db="EMBL/GenBank/DDBJ databases">
        <authorList>
            <person name="Varghese N."/>
            <person name="Submissions S."/>
        </authorList>
    </citation>
    <scope>NUCLEOTIDE SEQUENCE [LARGE SCALE GENOMIC DNA]</scope>
    <source>
        <strain evidence="3">DSM 17933</strain>
    </source>
</reference>
<evidence type="ECO:0000313" key="3">
    <source>
        <dbReference type="Proteomes" id="UP000199643"/>
    </source>
</evidence>
<dbReference type="EMBL" id="FNCH01000004">
    <property type="protein sequence ID" value="SDG20909.1"/>
    <property type="molecule type" value="Genomic_DNA"/>
</dbReference>
<gene>
    <name evidence="2" type="ORF">SAMN05421827_104132</name>
</gene>
<proteinExistence type="predicted"/>
<sequence>MEPKYTPQGYASPSAILTTLAIGILASFILPLFYIILGRLIPNIWFIAIIALLLGLGLGFFIDLGVKIGKVRNKKIVAIIAIFCGLFAFYIQWVFFDTLAYSKKGFTFNLNGEDLKFLAQDFFFLFTHPNVLIQEIINLNEIGTFRIESTGTISGVLLWMIWAGEFIVILGGALFGVLNGQVIHPYSEINDNWMKRRKIHNRIPVVVNKEEILGELAKRNFTVLNDHPSLHGETNYAEVIIFESTEDPTKYINIINVTNLTGKEKDKKVKSLIKYYPLENAEI</sequence>
<feature type="transmembrane region" description="Helical" evidence="1">
    <location>
        <begin position="76"/>
        <end position="96"/>
    </location>
</feature>
<keyword evidence="1" id="KW-0812">Transmembrane</keyword>
<feature type="transmembrane region" description="Helical" evidence="1">
    <location>
        <begin position="12"/>
        <end position="37"/>
    </location>
</feature>
<keyword evidence="1" id="KW-0472">Membrane</keyword>
<dbReference type="AlphaFoldDB" id="A0A1G7SER5"/>
<accession>A0A1G7SER5</accession>
<keyword evidence="1" id="KW-1133">Transmembrane helix</keyword>